<evidence type="ECO:0000256" key="2">
    <source>
        <dbReference type="SAM" id="SignalP"/>
    </source>
</evidence>
<keyword evidence="4" id="KW-1185">Reference proteome</keyword>
<dbReference type="Proteomes" id="UP000607311">
    <property type="component" value="Unassembled WGS sequence"/>
</dbReference>
<feature type="chain" id="PRO_5040768155" description="Carboxypeptidase regulatory-like domain-containing protein" evidence="2">
    <location>
        <begin position="27"/>
        <end position="374"/>
    </location>
</feature>
<dbReference type="RefSeq" id="WP_139233114.1">
    <property type="nucleotide sequence ID" value="NZ_BOPD01000004.1"/>
</dbReference>
<comment type="caution">
    <text evidence="3">The sequence shown here is derived from an EMBL/GenBank/DDBJ whole genome shotgun (WGS) entry which is preliminary data.</text>
</comment>
<evidence type="ECO:0000256" key="1">
    <source>
        <dbReference type="SAM" id="MobiDB-lite"/>
    </source>
</evidence>
<feature type="signal peptide" evidence="2">
    <location>
        <begin position="1"/>
        <end position="26"/>
    </location>
</feature>
<dbReference type="OrthoDB" id="3632511at2"/>
<dbReference type="SUPFAM" id="SSF49464">
    <property type="entry name" value="Carboxypeptidase regulatory domain-like"/>
    <property type="match status" value="1"/>
</dbReference>
<protein>
    <recommendedName>
        <fullName evidence="5">Carboxypeptidase regulatory-like domain-containing protein</fullName>
    </recommendedName>
</protein>
<evidence type="ECO:0008006" key="5">
    <source>
        <dbReference type="Google" id="ProtNLM"/>
    </source>
</evidence>
<organism evidence="3 4">
    <name type="scientific">Micromonospora sediminimaris</name>
    <dbReference type="NCBI Taxonomy" id="547162"/>
    <lineage>
        <taxon>Bacteria</taxon>
        <taxon>Bacillati</taxon>
        <taxon>Actinomycetota</taxon>
        <taxon>Actinomycetes</taxon>
        <taxon>Micromonosporales</taxon>
        <taxon>Micromonosporaceae</taxon>
        <taxon>Micromonospora</taxon>
    </lineage>
</organism>
<dbReference type="EMBL" id="BOPD01000004">
    <property type="protein sequence ID" value="GIJ31335.1"/>
    <property type="molecule type" value="Genomic_DNA"/>
</dbReference>
<sequence length="374" mass="39505">MPRSPRHAIPLTVALLVVSLPLPAAASPGLAQSAAPRATAAAPSTSTFAATSHREEAGRSTVDTTPGEVRTTLRDRATGAAVRGCVSLVPVDRDRLTVVYQGEPQDGRHGGCTGVDGGDVLASNVPPGRYHLLAEPYDNTQYGMQWVGRHGGTGQRERGVTIRVRPGKTVTAPTVRFDPPGTVTGRVTRAADGTPVYFGYVLPLPVVPHPKYSDYGVITDDDGRYTLTGLGPYRWPLYYTGPGLASQWSGGVADRRKADTVRVRSGTSVTSNQTLVAGTVVSGTIAVDEMPNYSQVIAFHARTGDVTGVVDVGADYTLRLLPGQRVLLRCDCAHAPSRWFPNAAEVAGAQPVRIRHTPVTADFDLTGPATVPTP</sequence>
<accession>A0A9W5UQB5</accession>
<feature type="compositionally biased region" description="Low complexity" evidence="1">
    <location>
        <begin position="37"/>
        <end position="51"/>
    </location>
</feature>
<dbReference type="InterPro" id="IPR008969">
    <property type="entry name" value="CarboxyPept-like_regulatory"/>
</dbReference>
<evidence type="ECO:0000313" key="4">
    <source>
        <dbReference type="Proteomes" id="UP000607311"/>
    </source>
</evidence>
<dbReference type="AlphaFoldDB" id="A0A9W5UQB5"/>
<name>A0A9W5UQB5_9ACTN</name>
<gene>
    <name evidence="3" type="ORF">Vse01_04830</name>
</gene>
<keyword evidence="2" id="KW-0732">Signal</keyword>
<evidence type="ECO:0000313" key="3">
    <source>
        <dbReference type="EMBL" id="GIJ31335.1"/>
    </source>
</evidence>
<reference evidence="3" key="1">
    <citation type="submission" date="2021-01" db="EMBL/GenBank/DDBJ databases">
        <title>Whole genome shotgun sequence of Verrucosispora sediminis NBRC 107745.</title>
        <authorList>
            <person name="Komaki H."/>
            <person name="Tamura T."/>
        </authorList>
    </citation>
    <scope>NUCLEOTIDE SEQUENCE</scope>
    <source>
        <strain evidence="3">NBRC 107745</strain>
    </source>
</reference>
<proteinExistence type="predicted"/>
<feature type="region of interest" description="Disordered" evidence="1">
    <location>
        <begin position="37"/>
        <end position="66"/>
    </location>
</feature>